<accession>A0ABQ3GXS5</accession>
<dbReference type="SUPFAM" id="SSF52788">
    <property type="entry name" value="Phosphotyrosine protein phosphatases I"/>
    <property type="match status" value="1"/>
</dbReference>
<dbReference type="PANTHER" id="PTHR11717:SF7">
    <property type="entry name" value="LOW MOLECULAR WEIGHT PHOSPHOTYROSINE PROTEIN PHOSPHATASE"/>
    <property type="match status" value="1"/>
</dbReference>
<comment type="similarity">
    <text evidence="1">Belongs to the low molecular weight phosphotyrosine protein phosphatase family.</text>
</comment>
<name>A0ABQ3GXS5_9NEIS</name>
<keyword evidence="3" id="KW-0378">Hydrolase</keyword>
<proteinExistence type="inferred from homology"/>
<evidence type="ECO:0000313" key="7">
    <source>
        <dbReference type="Proteomes" id="UP000604737"/>
    </source>
</evidence>
<dbReference type="InterPro" id="IPR036196">
    <property type="entry name" value="Ptyr_pPase_sf"/>
</dbReference>
<sequence>MNHYSVLMVCTGNICRSPTADGVLRKLVDDAGLAGRVIVDSAGTQDYHVGEAPDRRAQAHAKKRGYDLSPLRARQVSAQDFSRFDLILAMDAGHLRQLERQAPPQHQAKVKLFLDFATAAREREVPDPYYGGADGFEHVLDLVEDGCAGVMEHVRAELARRGL</sequence>
<evidence type="ECO:0000256" key="3">
    <source>
        <dbReference type="ARBA" id="ARBA00022801"/>
    </source>
</evidence>
<feature type="domain" description="Phosphotyrosine protein phosphatase I" evidence="5">
    <location>
        <begin position="4"/>
        <end position="153"/>
    </location>
</feature>
<comment type="caution">
    <text evidence="6">The sequence shown here is derived from an EMBL/GenBank/DDBJ whole genome shotgun (WGS) entry which is preliminary data.</text>
</comment>
<dbReference type="RefSeq" id="WP_189458998.1">
    <property type="nucleotide sequence ID" value="NZ_BMYO01000002.1"/>
</dbReference>
<dbReference type="SMART" id="SM00226">
    <property type="entry name" value="LMWPc"/>
    <property type="match status" value="1"/>
</dbReference>
<keyword evidence="7" id="KW-1185">Reference proteome</keyword>
<dbReference type="InterPro" id="IPR050438">
    <property type="entry name" value="LMW_PTPase"/>
</dbReference>
<protein>
    <recommendedName>
        <fullName evidence="2">protein-tyrosine-phosphatase</fullName>
        <ecNumber evidence="2">3.1.3.48</ecNumber>
    </recommendedName>
</protein>
<dbReference type="EMBL" id="BMYO01000002">
    <property type="protein sequence ID" value="GHD58854.1"/>
    <property type="molecule type" value="Genomic_DNA"/>
</dbReference>
<gene>
    <name evidence="6" type="primary">ptpA</name>
    <name evidence="6" type="ORF">GCM10007350_09350</name>
</gene>
<dbReference type="InterPro" id="IPR023485">
    <property type="entry name" value="Ptyr_pPase"/>
</dbReference>
<dbReference type="Proteomes" id="UP000604737">
    <property type="component" value="Unassembled WGS sequence"/>
</dbReference>
<dbReference type="InterPro" id="IPR017867">
    <property type="entry name" value="Tyr_phospatase_low_mol_wt"/>
</dbReference>
<evidence type="ECO:0000256" key="4">
    <source>
        <dbReference type="ARBA" id="ARBA00022912"/>
    </source>
</evidence>
<dbReference type="PANTHER" id="PTHR11717">
    <property type="entry name" value="LOW MOLECULAR WEIGHT PROTEIN TYROSINE PHOSPHATASE"/>
    <property type="match status" value="1"/>
</dbReference>
<dbReference type="CDD" id="cd16343">
    <property type="entry name" value="LMWPTP"/>
    <property type="match status" value="1"/>
</dbReference>
<keyword evidence="4" id="KW-0904">Protein phosphatase</keyword>
<reference evidence="7" key="1">
    <citation type="journal article" date="2019" name="Int. J. Syst. Evol. Microbiol.">
        <title>The Global Catalogue of Microorganisms (GCM) 10K type strain sequencing project: providing services to taxonomists for standard genome sequencing and annotation.</title>
        <authorList>
            <consortium name="The Broad Institute Genomics Platform"/>
            <consortium name="The Broad Institute Genome Sequencing Center for Infectious Disease"/>
            <person name="Wu L."/>
            <person name="Ma J."/>
        </authorList>
    </citation>
    <scope>NUCLEOTIDE SEQUENCE [LARGE SCALE GENOMIC DNA]</scope>
    <source>
        <strain evidence="7">KCTC 23701</strain>
    </source>
</reference>
<dbReference type="Gene3D" id="3.40.50.2300">
    <property type="match status" value="1"/>
</dbReference>
<dbReference type="EC" id="3.1.3.48" evidence="2"/>
<evidence type="ECO:0000313" key="6">
    <source>
        <dbReference type="EMBL" id="GHD58854.1"/>
    </source>
</evidence>
<organism evidence="6 7">
    <name type="scientific">Jeongeupia chitinilytica</name>
    <dbReference type="NCBI Taxonomy" id="1041641"/>
    <lineage>
        <taxon>Bacteria</taxon>
        <taxon>Pseudomonadati</taxon>
        <taxon>Pseudomonadota</taxon>
        <taxon>Betaproteobacteria</taxon>
        <taxon>Neisseriales</taxon>
        <taxon>Chitinibacteraceae</taxon>
        <taxon>Jeongeupia</taxon>
    </lineage>
</organism>
<evidence type="ECO:0000256" key="1">
    <source>
        <dbReference type="ARBA" id="ARBA00011063"/>
    </source>
</evidence>
<dbReference type="PRINTS" id="PR00719">
    <property type="entry name" value="LMWPTPASE"/>
</dbReference>
<evidence type="ECO:0000259" key="5">
    <source>
        <dbReference type="SMART" id="SM00226"/>
    </source>
</evidence>
<dbReference type="Pfam" id="PF01451">
    <property type="entry name" value="LMWPc"/>
    <property type="match status" value="1"/>
</dbReference>
<evidence type="ECO:0000256" key="2">
    <source>
        <dbReference type="ARBA" id="ARBA00013064"/>
    </source>
</evidence>